<dbReference type="Gene3D" id="1.10.287.1080">
    <property type="entry name" value="MazG-like"/>
    <property type="match status" value="1"/>
</dbReference>
<dbReference type="Proteomes" id="UP000306912">
    <property type="component" value="Unassembled WGS sequence"/>
</dbReference>
<dbReference type="PANTHER" id="PTHR46523:SF1">
    <property type="entry name" value="DCTP PYROPHOSPHATASE 1"/>
    <property type="match status" value="1"/>
</dbReference>
<dbReference type="RefSeq" id="WP_138191142.1">
    <property type="nucleotide sequence ID" value="NZ_VBWP01000006.1"/>
</dbReference>
<dbReference type="GO" id="GO:0047429">
    <property type="term" value="F:nucleoside triphosphate diphosphatase activity"/>
    <property type="evidence" value="ECO:0007669"/>
    <property type="project" value="InterPro"/>
</dbReference>
<dbReference type="CDD" id="cd11537">
    <property type="entry name" value="NTP-PPase_RS21-C6_like"/>
    <property type="match status" value="1"/>
</dbReference>
<proteinExistence type="predicted"/>
<organism evidence="1 2">
    <name type="scientific">Culicoidibacter larvae</name>
    <dbReference type="NCBI Taxonomy" id="2579976"/>
    <lineage>
        <taxon>Bacteria</taxon>
        <taxon>Bacillati</taxon>
        <taxon>Bacillota</taxon>
        <taxon>Culicoidibacteria</taxon>
        <taxon>Culicoidibacterales</taxon>
        <taxon>Culicoidibacteraceae</taxon>
        <taxon>Culicoidibacter</taxon>
    </lineage>
</organism>
<dbReference type="EMBL" id="VBWP01000006">
    <property type="protein sequence ID" value="TLG72916.1"/>
    <property type="molecule type" value="Genomic_DNA"/>
</dbReference>
<keyword evidence="1" id="KW-0378">Hydrolase</keyword>
<comment type="caution">
    <text evidence="1">The sequence shown here is derived from an EMBL/GenBank/DDBJ whole genome shotgun (WGS) entry which is preliminary data.</text>
</comment>
<gene>
    <name evidence="1" type="ORF">FEZ08_07670</name>
</gene>
<dbReference type="InParanoid" id="A0A5R8QAH1"/>
<dbReference type="InterPro" id="IPR025984">
    <property type="entry name" value="DCTPP"/>
</dbReference>
<reference evidence="1 2" key="1">
    <citation type="submission" date="2019-05" db="EMBL/GenBank/DDBJ databases">
        <title>Culicoidintestinum kansasii gen. nov., sp. nov. from the gastrointestinal tract of the biting midge, Culicoides sonorensis.</title>
        <authorList>
            <person name="Neupane S."/>
            <person name="Ghosh A."/>
            <person name="Gunther S."/>
            <person name="Martin K."/>
            <person name="Zurek L."/>
        </authorList>
    </citation>
    <scope>NUCLEOTIDE SEQUENCE [LARGE SCALE GENOMIC DNA]</scope>
    <source>
        <strain evidence="1 2">CS-1</strain>
    </source>
</reference>
<evidence type="ECO:0000313" key="2">
    <source>
        <dbReference type="Proteomes" id="UP000306912"/>
    </source>
</evidence>
<dbReference type="AlphaFoldDB" id="A0A5R8QAH1"/>
<sequence length="104" mass="12021">MEVKELSEKIKAFRAERGWQTEGAQRDIAISIAIEAGELLEHFQWWDAKESCKRNFQGIKEELADVLIYGFTMAAMMNVDVEDIIAEKLEINKIKYPDPEQKAM</sequence>
<dbReference type="Pfam" id="PF12643">
    <property type="entry name" value="MazG-like"/>
    <property type="match status" value="1"/>
</dbReference>
<dbReference type="InterPro" id="IPR052555">
    <property type="entry name" value="dCTP_Pyrophosphatase"/>
</dbReference>
<protein>
    <submittedName>
        <fullName evidence="1">Nucleotide pyrophosphohydrolase</fullName>
    </submittedName>
</protein>
<accession>A0A5R8QAH1</accession>
<dbReference type="PANTHER" id="PTHR46523">
    <property type="entry name" value="DCTP PYROPHOSPHATASE 1"/>
    <property type="match status" value="1"/>
</dbReference>
<keyword evidence="2" id="KW-1185">Reference proteome</keyword>
<dbReference type="GO" id="GO:0009143">
    <property type="term" value="P:nucleoside triphosphate catabolic process"/>
    <property type="evidence" value="ECO:0007669"/>
    <property type="project" value="InterPro"/>
</dbReference>
<dbReference type="OrthoDB" id="9791898at2"/>
<dbReference type="SUPFAM" id="SSF101386">
    <property type="entry name" value="all-alpha NTP pyrophosphatases"/>
    <property type="match status" value="1"/>
</dbReference>
<evidence type="ECO:0000313" key="1">
    <source>
        <dbReference type="EMBL" id="TLG72916.1"/>
    </source>
</evidence>
<dbReference type="PIRSF" id="PIRSF029826">
    <property type="entry name" value="UCP029826_pph"/>
    <property type="match status" value="1"/>
</dbReference>
<name>A0A5R8QAH1_9FIRM</name>